<dbReference type="Pfam" id="PF01048">
    <property type="entry name" value="PNP_UDP_1"/>
    <property type="match status" value="1"/>
</dbReference>
<dbReference type="InterPro" id="IPR000845">
    <property type="entry name" value="Nucleoside_phosphorylase_d"/>
</dbReference>
<feature type="non-terminal residue" evidence="2">
    <location>
        <position position="1"/>
    </location>
</feature>
<dbReference type="Gene3D" id="3.40.50.1580">
    <property type="entry name" value="Nucleoside phosphorylase domain"/>
    <property type="match status" value="1"/>
</dbReference>
<sequence length="274" mass="29755">IHIETMSMIQIEARNNEFLDADEDSLYHLGLKKTPQRLHQLQEMFGGVKYVCMGGSPERAMTFGNKAAVELGIPKSEGGIQAIGKTERCHMFVVGPILSISHGMGMPSISIFLHEVTKLLDYSGCTDVKFIRIGTSGGVGVEGGTVVITENAINAKLEPTHTKTMLGQDHTFPTQLNGPLAQDLLAASEGIETVMGNTMGTDDFYEGQGRRDGALKPPYSIQDRMEFLQKIHDQAGVRNIEMESTEFAAFCNRAGIPGAIVCVALLNRLKGDQV</sequence>
<dbReference type="AlphaFoldDB" id="A0A382WZV1"/>
<dbReference type="GO" id="GO:0005829">
    <property type="term" value="C:cytosol"/>
    <property type="evidence" value="ECO:0007669"/>
    <property type="project" value="TreeGrafter"/>
</dbReference>
<dbReference type="InterPro" id="IPR035994">
    <property type="entry name" value="Nucleoside_phosphorylase_sf"/>
</dbReference>
<feature type="non-terminal residue" evidence="2">
    <location>
        <position position="274"/>
    </location>
</feature>
<dbReference type="GO" id="GO:0006218">
    <property type="term" value="P:uridine catabolic process"/>
    <property type="evidence" value="ECO:0007669"/>
    <property type="project" value="TreeGrafter"/>
</dbReference>
<dbReference type="GO" id="GO:0004850">
    <property type="term" value="F:uridine phosphorylase activity"/>
    <property type="evidence" value="ECO:0007669"/>
    <property type="project" value="InterPro"/>
</dbReference>
<evidence type="ECO:0000259" key="1">
    <source>
        <dbReference type="Pfam" id="PF01048"/>
    </source>
</evidence>
<gene>
    <name evidence="2" type="ORF">METZ01_LOCUS417008</name>
</gene>
<dbReference type="PANTHER" id="PTHR43691:SF11">
    <property type="entry name" value="FI09636P-RELATED"/>
    <property type="match status" value="1"/>
</dbReference>
<accession>A0A382WZV1</accession>
<dbReference type="NCBIfam" id="TIGR01719">
    <property type="entry name" value="euk_UDPppase"/>
    <property type="match status" value="1"/>
</dbReference>
<dbReference type="EMBL" id="UINC01163704">
    <property type="protein sequence ID" value="SVD64154.1"/>
    <property type="molecule type" value="Genomic_DNA"/>
</dbReference>
<organism evidence="2">
    <name type="scientific">marine metagenome</name>
    <dbReference type="NCBI Taxonomy" id="408172"/>
    <lineage>
        <taxon>unclassified sequences</taxon>
        <taxon>metagenomes</taxon>
        <taxon>ecological metagenomes</taxon>
    </lineage>
</organism>
<protein>
    <recommendedName>
        <fullName evidence="1">Nucleoside phosphorylase domain-containing protein</fullName>
    </recommendedName>
</protein>
<dbReference type="PANTHER" id="PTHR43691">
    <property type="entry name" value="URIDINE PHOSPHORYLASE"/>
    <property type="match status" value="1"/>
</dbReference>
<dbReference type="SUPFAM" id="SSF53167">
    <property type="entry name" value="Purine and uridine phosphorylases"/>
    <property type="match status" value="1"/>
</dbReference>
<feature type="domain" description="Nucleoside phosphorylase" evidence="1">
    <location>
        <begin position="49"/>
        <end position="264"/>
    </location>
</feature>
<proteinExistence type="predicted"/>
<dbReference type="GO" id="GO:0009166">
    <property type="term" value="P:nucleotide catabolic process"/>
    <property type="evidence" value="ECO:0007669"/>
    <property type="project" value="InterPro"/>
</dbReference>
<reference evidence="2" key="1">
    <citation type="submission" date="2018-05" db="EMBL/GenBank/DDBJ databases">
        <authorList>
            <person name="Lanie J.A."/>
            <person name="Ng W.-L."/>
            <person name="Kazmierczak K.M."/>
            <person name="Andrzejewski T.M."/>
            <person name="Davidsen T.M."/>
            <person name="Wayne K.J."/>
            <person name="Tettelin H."/>
            <person name="Glass J.I."/>
            <person name="Rusch D."/>
            <person name="Podicherti R."/>
            <person name="Tsui H.-C.T."/>
            <person name="Winkler M.E."/>
        </authorList>
    </citation>
    <scope>NUCLEOTIDE SEQUENCE</scope>
</reference>
<name>A0A382WZV1_9ZZZZ</name>
<dbReference type="InterPro" id="IPR010059">
    <property type="entry name" value="Uridine_phosphorylase_euk"/>
</dbReference>
<evidence type="ECO:0000313" key="2">
    <source>
        <dbReference type="EMBL" id="SVD64154.1"/>
    </source>
</evidence>